<dbReference type="Pfam" id="PF02837">
    <property type="entry name" value="Glyco_hydro_2_N"/>
    <property type="match status" value="1"/>
</dbReference>
<evidence type="ECO:0000313" key="10">
    <source>
        <dbReference type="Proteomes" id="UP000179797"/>
    </source>
</evidence>
<reference evidence="9 10" key="1">
    <citation type="journal article" date="2012" name="Int. J. Syst. Evol. Microbiol.">
        <title>Flammeovirga pacifica sp. nov., isolated from deep-sea sediment.</title>
        <authorList>
            <person name="Xu H."/>
            <person name="Fu Y."/>
            <person name="Yang N."/>
            <person name="Ding Z."/>
            <person name="Lai Q."/>
            <person name="Zeng R."/>
        </authorList>
    </citation>
    <scope>NUCLEOTIDE SEQUENCE [LARGE SCALE GENOMIC DNA]</scope>
    <source>
        <strain evidence="10">DSM 24597 / LMG 26175 / WPAGA1</strain>
    </source>
</reference>
<evidence type="ECO:0000256" key="2">
    <source>
        <dbReference type="ARBA" id="ARBA00022801"/>
    </source>
</evidence>
<dbReference type="InterPro" id="IPR017853">
    <property type="entry name" value="GH"/>
</dbReference>
<evidence type="ECO:0000259" key="8">
    <source>
        <dbReference type="Pfam" id="PF18565"/>
    </source>
</evidence>
<dbReference type="OrthoDB" id="1007335at2"/>
<dbReference type="InterPro" id="IPR006103">
    <property type="entry name" value="Glyco_hydro_2_cat"/>
</dbReference>
<dbReference type="Proteomes" id="UP000179797">
    <property type="component" value="Unassembled WGS sequence"/>
</dbReference>
<evidence type="ECO:0000256" key="3">
    <source>
        <dbReference type="ARBA" id="ARBA00023295"/>
    </source>
</evidence>
<dbReference type="SUPFAM" id="SSF49785">
    <property type="entry name" value="Galactose-binding domain-like"/>
    <property type="match status" value="1"/>
</dbReference>
<dbReference type="Pfam" id="PF16355">
    <property type="entry name" value="DUF4982"/>
    <property type="match status" value="1"/>
</dbReference>
<accession>A0A1S1YUQ2</accession>
<organism evidence="9 10">
    <name type="scientific">Flammeovirga pacifica</name>
    <dbReference type="NCBI Taxonomy" id="915059"/>
    <lineage>
        <taxon>Bacteria</taxon>
        <taxon>Pseudomonadati</taxon>
        <taxon>Bacteroidota</taxon>
        <taxon>Cytophagia</taxon>
        <taxon>Cytophagales</taxon>
        <taxon>Flammeovirgaceae</taxon>
        <taxon>Flammeovirga</taxon>
    </lineage>
</organism>
<evidence type="ECO:0000313" key="9">
    <source>
        <dbReference type="EMBL" id="OHX64752.1"/>
    </source>
</evidence>
<dbReference type="GO" id="GO:0005975">
    <property type="term" value="P:carbohydrate metabolic process"/>
    <property type="evidence" value="ECO:0007669"/>
    <property type="project" value="InterPro"/>
</dbReference>
<dbReference type="Pfam" id="PF18565">
    <property type="entry name" value="Glyco_hydro2_C5"/>
    <property type="match status" value="1"/>
</dbReference>
<comment type="caution">
    <text evidence="9">The sequence shown here is derived from an EMBL/GenBank/DDBJ whole genome shotgun (WGS) entry which is preliminary data.</text>
</comment>
<dbReference type="InterPro" id="IPR006102">
    <property type="entry name" value="Ig-like_GH2"/>
</dbReference>
<dbReference type="InterPro" id="IPR006104">
    <property type="entry name" value="Glyco_hydro_2_N"/>
</dbReference>
<dbReference type="EMBL" id="JRYR02000002">
    <property type="protein sequence ID" value="OHX64752.1"/>
    <property type="molecule type" value="Genomic_DNA"/>
</dbReference>
<dbReference type="Pfam" id="PF02836">
    <property type="entry name" value="Glyco_hydro_2_C"/>
    <property type="match status" value="1"/>
</dbReference>
<comment type="similarity">
    <text evidence="1">Belongs to the glycosyl hydrolase 2 family.</text>
</comment>
<sequence length="862" mass="97951">MKNTYIILLSVILFWGCQSTSSKVERTSDFNFDWQFALLDINQKESSLDDVTKDEWKNVRLPHDWVIGNDYDSANAEFAPATGYIYGGGIGWYKKTFNLDITKNQKAFILFDGVYNQSTVYLNGQELGFHPYGYSPFYYDLTPYLKNGKENTLAVKVDHSNFADSRWYTGAGIYRNVELVVTDKLHIPVWGSFITTPEVSEEKAVVSIITDINNSYTINKKAIIKTELYTQSGKLVAEVSEEKLIKAGESITVAQEATIEKPELWGVDNPNLYLAKTKILVDNGQIDELTNNFGVRSIKFDADSGFFLNGQNMKIKGVCLHHDGGLVGTAVPKDVWRRRLQVLKDGGCNAIRIAHNPGSDEFLDLCDEMGFLVQDEFFDEWDNPKDKRWNQNEQSKNVETEGYASKYFLDYAESDLKAVMLAHRNHPSIFQWSIGNEIEWTYPRISQATGFFNNMNWNGNYFWSKSPYSIEKIRSELKRLPKRKNDIGSTASKLAKWTKELDTTRPVTANCILPSASHETDYGKSLDIVGYSYRRVLYDYGHKNYPDKVIMGTENLAQYHEWKAIMDRPFIAGTFFWTGINYLGEIRAPWPNKGNDAGMIDFAGFPKPSYQMMKTLWTDKPHTFIATQTLSKSINKIDKKSGKMVAKNPKAWETALWEWHDVNNHWNYNEGEVVSVELYSNCDEIELFLNEKSLGKRTLAEFDDHIYKWAVPFEKGVLSAIGKKDGKTTETKLITAGKPVAVKLEIDRKVLSNNQYDVAHVVAQLVDAQGNPVTNVERVINFEIPEYLRDLGVDNGANTNIQNHTLRKIETDNGRALLVLQSTQQAGEVEVKATVDGLSSDRILLSIGEDNDKKDDIVAELN</sequence>
<keyword evidence="10" id="KW-1185">Reference proteome</keyword>
<evidence type="ECO:0000259" key="6">
    <source>
        <dbReference type="Pfam" id="PF02837"/>
    </source>
</evidence>
<feature type="domain" description="Glycosyl hydrolases family 2 sugar binding" evidence="6">
    <location>
        <begin position="33"/>
        <end position="180"/>
    </location>
</feature>
<feature type="domain" description="DUF4982" evidence="7">
    <location>
        <begin position="671"/>
        <end position="729"/>
    </location>
</feature>
<dbReference type="Gene3D" id="3.20.20.80">
    <property type="entry name" value="Glycosidases"/>
    <property type="match status" value="1"/>
</dbReference>
<dbReference type="STRING" id="915059.NH26_24635"/>
<evidence type="ECO:0000259" key="5">
    <source>
        <dbReference type="Pfam" id="PF02836"/>
    </source>
</evidence>
<dbReference type="InterPro" id="IPR013783">
    <property type="entry name" value="Ig-like_fold"/>
</dbReference>
<dbReference type="PANTHER" id="PTHR42732">
    <property type="entry name" value="BETA-GALACTOSIDASE"/>
    <property type="match status" value="1"/>
</dbReference>
<dbReference type="InterPro" id="IPR051913">
    <property type="entry name" value="GH2_Domain-Containing"/>
</dbReference>
<dbReference type="SUPFAM" id="SSF49303">
    <property type="entry name" value="beta-Galactosidase/glucuronidase domain"/>
    <property type="match status" value="1"/>
</dbReference>
<dbReference type="RefSeq" id="WP_044217406.1">
    <property type="nucleotide sequence ID" value="NZ_JRYR02000002.1"/>
</dbReference>
<protein>
    <submittedName>
        <fullName evidence="9">Threonine synthase</fullName>
    </submittedName>
</protein>
<dbReference type="GO" id="GO:0004553">
    <property type="term" value="F:hydrolase activity, hydrolyzing O-glycosyl compounds"/>
    <property type="evidence" value="ECO:0007669"/>
    <property type="project" value="InterPro"/>
</dbReference>
<dbReference type="PRINTS" id="PR00132">
    <property type="entry name" value="GLHYDRLASE2"/>
</dbReference>
<feature type="domain" description="Glycoside hydrolase family 2" evidence="8">
    <location>
        <begin position="743"/>
        <end position="843"/>
    </location>
</feature>
<dbReference type="InterPro" id="IPR006101">
    <property type="entry name" value="Glyco_hydro_2"/>
</dbReference>
<dbReference type="InterPro" id="IPR040605">
    <property type="entry name" value="Glyco_hydro2_dom5"/>
</dbReference>
<evidence type="ECO:0000259" key="4">
    <source>
        <dbReference type="Pfam" id="PF00703"/>
    </source>
</evidence>
<dbReference type="InterPro" id="IPR008979">
    <property type="entry name" value="Galactose-bd-like_sf"/>
</dbReference>
<dbReference type="Gene3D" id="2.60.40.10">
    <property type="entry name" value="Immunoglobulins"/>
    <property type="match status" value="3"/>
</dbReference>
<proteinExistence type="inferred from homology"/>
<dbReference type="AlphaFoldDB" id="A0A1S1YUQ2"/>
<dbReference type="InterPro" id="IPR036156">
    <property type="entry name" value="Beta-gal/glucu_dom_sf"/>
</dbReference>
<gene>
    <name evidence="9" type="ORF">NH26_24635</name>
</gene>
<feature type="domain" description="Glycoside hydrolase family 2 immunoglobulin-like beta-sandwich" evidence="4">
    <location>
        <begin position="194"/>
        <end position="296"/>
    </location>
</feature>
<evidence type="ECO:0000256" key="1">
    <source>
        <dbReference type="ARBA" id="ARBA00007401"/>
    </source>
</evidence>
<dbReference type="InterPro" id="IPR032311">
    <property type="entry name" value="DUF4982"/>
</dbReference>
<name>A0A1S1YUQ2_FLAPC</name>
<dbReference type="Gene3D" id="2.60.120.260">
    <property type="entry name" value="Galactose-binding domain-like"/>
    <property type="match status" value="1"/>
</dbReference>
<feature type="domain" description="Glycoside hydrolase family 2 catalytic" evidence="5">
    <location>
        <begin position="303"/>
        <end position="438"/>
    </location>
</feature>
<dbReference type="SUPFAM" id="SSF51445">
    <property type="entry name" value="(Trans)glycosidases"/>
    <property type="match status" value="1"/>
</dbReference>
<evidence type="ECO:0000259" key="7">
    <source>
        <dbReference type="Pfam" id="PF16355"/>
    </source>
</evidence>
<dbReference type="Pfam" id="PF00703">
    <property type="entry name" value="Glyco_hydro_2"/>
    <property type="match status" value="1"/>
</dbReference>
<keyword evidence="2" id="KW-0378">Hydrolase</keyword>
<keyword evidence="3" id="KW-0326">Glycosidase</keyword>
<dbReference type="PANTHER" id="PTHR42732:SF1">
    <property type="entry name" value="BETA-MANNOSIDASE"/>
    <property type="match status" value="1"/>
</dbReference>